<reference evidence="7" key="1">
    <citation type="journal article" date="2014" name="Int. J. Syst. Evol. Microbiol.">
        <title>Complete genome sequence of Corynebacterium casei LMG S-19264T (=DSM 44701T), isolated from a smear-ripened cheese.</title>
        <authorList>
            <consortium name="US DOE Joint Genome Institute (JGI-PGF)"/>
            <person name="Walter F."/>
            <person name="Albersmeier A."/>
            <person name="Kalinowski J."/>
            <person name="Ruckert C."/>
        </authorList>
    </citation>
    <scope>NUCLEOTIDE SEQUENCE</scope>
    <source>
        <strain evidence="7">KCTC 42249</strain>
    </source>
</reference>
<dbReference type="RefSeq" id="WP_189505780.1">
    <property type="nucleotide sequence ID" value="NZ_BMZQ01000002.1"/>
</dbReference>
<dbReference type="PANTHER" id="PTHR10996:SF178">
    <property type="entry name" value="2-HYDROXYACID DEHYDROGENASE YGL185C-RELATED"/>
    <property type="match status" value="1"/>
</dbReference>
<dbReference type="CDD" id="cd12156">
    <property type="entry name" value="HPPR"/>
    <property type="match status" value="1"/>
</dbReference>
<dbReference type="InterPro" id="IPR006139">
    <property type="entry name" value="D-isomer_2_OHA_DH_cat_dom"/>
</dbReference>
<dbReference type="GO" id="GO:0005829">
    <property type="term" value="C:cytosol"/>
    <property type="evidence" value="ECO:0007669"/>
    <property type="project" value="TreeGrafter"/>
</dbReference>
<evidence type="ECO:0000259" key="5">
    <source>
        <dbReference type="Pfam" id="PF00389"/>
    </source>
</evidence>
<evidence type="ECO:0000313" key="7">
    <source>
        <dbReference type="EMBL" id="GHD20159.1"/>
    </source>
</evidence>
<gene>
    <name evidence="7" type="ORF">GCM10016234_32710</name>
</gene>
<dbReference type="Pfam" id="PF00389">
    <property type="entry name" value="2-Hacid_dh"/>
    <property type="match status" value="1"/>
</dbReference>
<keyword evidence="8" id="KW-1185">Reference proteome</keyword>
<dbReference type="SUPFAM" id="SSF52283">
    <property type="entry name" value="Formate/glycerate dehydrogenase catalytic domain-like"/>
    <property type="match status" value="1"/>
</dbReference>
<comment type="similarity">
    <text evidence="4">Belongs to the D-isomer specific 2-hydroxyacid dehydrogenase family.</text>
</comment>
<name>A0A8J3DU25_9HYPH</name>
<keyword evidence="1" id="KW-0521">NADP</keyword>
<feature type="domain" description="D-isomer specific 2-hydroxyacid dehydrogenase NAD-binding" evidence="6">
    <location>
        <begin position="109"/>
        <end position="282"/>
    </location>
</feature>
<dbReference type="GO" id="GO:0051287">
    <property type="term" value="F:NAD binding"/>
    <property type="evidence" value="ECO:0007669"/>
    <property type="project" value="InterPro"/>
</dbReference>
<dbReference type="AlphaFoldDB" id="A0A8J3DU25"/>
<dbReference type="FunFam" id="3.40.50.720:FF:000213">
    <property type="entry name" value="Putative 2-hydroxyacid dehydrogenase"/>
    <property type="match status" value="1"/>
</dbReference>
<dbReference type="InterPro" id="IPR006140">
    <property type="entry name" value="D-isomer_DH_NAD-bd"/>
</dbReference>
<dbReference type="EMBL" id="BMZQ01000002">
    <property type="protein sequence ID" value="GHD20159.1"/>
    <property type="molecule type" value="Genomic_DNA"/>
</dbReference>
<feature type="domain" description="D-isomer specific 2-hydroxyacid dehydrogenase catalytic" evidence="5">
    <location>
        <begin position="8"/>
        <end position="313"/>
    </location>
</feature>
<dbReference type="PANTHER" id="PTHR10996">
    <property type="entry name" value="2-HYDROXYACID DEHYDROGENASE-RELATED"/>
    <property type="match status" value="1"/>
</dbReference>
<dbReference type="Gene3D" id="3.40.50.720">
    <property type="entry name" value="NAD(P)-binding Rossmann-like Domain"/>
    <property type="match status" value="2"/>
</dbReference>
<dbReference type="InterPro" id="IPR036291">
    <property type="entry name" value="NAD(P)-bd_dom_sf"/>
</dbReference>
<reference evidence="7" key="2">
    <citation type="submission" date="2020-09" db="EMBL/GenBank/DDBJ databases">
        <authorList>
            <person name="Sun Q."/>
            <person name="Kim S."/>
        </authorList>
    </citation>
    <scope>NUCLEOTIDE SEQUENCE</scope>
    <source>
        <strain evidence="7">KCTC 42249</strain>
    </source>
</reference>
<dbReference type="InterPro" id="IPR050223">
    <property type="entry name" value="D-isomer_2-hydroxyacid_DH"/>
</dbReference>
<dbReference type="Pfam" id="PF02826">
    <property type="entry name" value="2-Hacid_dh_C"/>
    <property type="match status" value="1"/>
</dbReference>
<evidence type="ECO:0000313" key="8">
    <source>
        <dbReference type="Proteomes" id="UP000630142"/>
    </source>
</evidence>
<evidence type="ECO:0000256" key="4">
    <source>
        <dbReference type="RuleBase" id="RU003719"/>
    </source>
</evidence>
<evidence type="ECO:0000256" key="2">
    <source>
        <dbReference type="ARBA" id="ARBA00023002"/>
    </source>
</evidence>
<comment type="caution">
    <text evidence="7">The sequence shown here is derived from an EMBL/GenBank/DDBJ whole genome shotgun (WGS) entry which is preliminary data.</text>
</comment>
<dbReference type="GO" id="GO:0030267">
    <property type="term" value="F:glyoxylate reductase (NADPH) activity"/>
    <property type="evidence" value="ECO:0007669"/>
    <property type="project" value="TreeGrafter"/>
</dbReference>
<proteinExistence type="inferred from homology"/>
<evidence type="ECO:0000256" key="1">
    <source>
        <dbReference type="ARBA" id="ARBA00022857"/>
    </source>
</evidence>
<dbReference type="GO" id="GO:0016618">
    <property type="term" value="F:hydroxypyruvate reductase [NAD(P)H] activity"/>
    <property type="evidence" value="ECO:0007669"/>
    <property type="project" value="TreeGrafter"/>
</dbReference>
<sequence length="323" mass="34523">MTTSRPLILVTGKLIPHVLKRLAKEFEIREIARPDADLLTPDDREHVRGVAASFLGASAPFIDALPKLEIIASFGVGYDAVDAAHAVQRDVVVTNTPDVLTDEVADTAIALLLNTVRGFGQAERFLRAGQWPQGPFPLSKGTLRGRRIGIFGMGRIGLAIARRLEGFGVAIAYHNRRPVEGVSYTYHATLKDLAEACDTLIDVAPATPETTRAVNADILQALGADGVFINVGRGATVDEPALIEALQARTILAAGLDVFANEPHVPQALIDADNATLLPHVASASQHTREAMADLLVDNLESWFSRGEALTPVPETAAISRKA</sequence>
<dbReference type="Proteomes" id="UP000630142">
    <property type="component" value="Unassembled WGS sequence"/>
</dbReference>
<protein>
    <submittedName>
        <fullName evidence="7">Dihydrofolate reductase</fullName>
    </submittedName>
</protein>
<accession>A0A8J3DU25</accession>
<organism evidence="7 8">
    <name type="scientific">Tianweitania populi</name>
    <dbReference type="NCBI Taxonomy" id="1607949"/>
    <lineage>
        <taxon>Bacteria</taxon>
        <taxon>Pseudomonadati</taxon>
        <taxon>Pseudomonadota</taxon>
        <taxon>Alphaproteobacteria</taxon>
        <taxon>Hyphomicrobiales</taxon>
        <taxon>Phyllobacteriaceae</taxon>
        <taxon>Tianweitania</taxon>
    </lineage>
</organism>
<evidence type="ECO:0000259" key="6">
    <source>
        <dbReference type="Pfam" id="PF02826"/>
    </source>
</evidence>
<evidence type="ECO:0000256" key="3">
    <source>
        <dbReference type="ARBA" id="ARBA00023027"/>
    </source>
</evidence>
<keyword evidence="2 4" id="KW-0560">Oxidoreductase</keyword>
<keyword evidence="3" id="KW-0520">NAD</keyword>
<dbReference type="SUPFAM" id="SSF51735">
    <property type="entry name" value="NAD(P)-binding Rossmann-fold domains"/>
    <property type="match status" value="1"/>
</dbReference>